<reference evidence="1 2" key="1">
    <citation type="submission" date="2023-12" db="EMBL/GenBank/DDBJ databases">
        <title>Genome sequencing and assembly of bacterial species from a model synthetic community.</title>
        <authorList>
            <person name="Hogle S.L."/>
        </authorList>
    </citation>
    <scope>NUCLEOTIDE SEQUENCE [LARGE SCALE GENOMIC DNA]</scope>
    <source>
        <strain evidence="1 2">HAMBI 2494</strain>
    </source>
</reference>
<name>A0ABZ0WUJ7_9BURK</name>
<dbReference type="RefSeq" id="WP_114810682.1">
    <property type="nucleotide sequence ID" value="NZ_CP139965.1"/>
</dbReference>
<evidence type="ECO:0008006" key="3">
    <source>
        <dbReference type="Google" id="ProtNLM"/>
    </source>
</evidence>
<dbReference type="EMBL" id="CP139965">
    <property type="protein sequence ID" value="WQD80916.1"/>
    <property type="molecule type" value="Genomic_DNA"/>
</dbReference>
<sequence length="181" mass="19671">MVSLGASLGAWHAEAAGLPAAVVAQLPAGYVPMVYHAGPRIEGGQQSLLVVAHRPDDSADQPSPRPLFIFEEQAGGQYRLSARNDTVVLRANEGGQCDPFEDGYDGLAVKGRYFTVQNAVACGAHWTDFITFRYDAAQRAWLFDSDIFTSSDPLNGTPDKTDMTRANRAKPVTFDAWRPAR</sequence>
<evidence type="ECO:0000313" key="1">
    <source>
        <dbReference type="EMBL" id="WQD80916.1"/>
    </source>
</evidence>
<keyword evidence="2" id="KW-1185">Reference proteome</keyword>
<protein>
    <recommendedName>
        <fullName evidence="3">Lipoprotein</fullName>
    </recommendedName>
</protein>
<organism evidence="1 2">
    <name type="scientific">Paraburkholderia kururiensis</name>
    <dbReference type="NCBI Taxonomy" id="984307"/>
    <lineage>
        <taxon>Bacteria</taxon>
        <taxon>Pseudomonadati</taxon>
        <taxon>Pseudomonadota</taxon>
        <taxon>Betaproteobacteria</taxon>
        <taxon>Burkholderiales</taxon>
        <taxon>Burkholderiaceae</taxon>
        <taxon>Paraburkholderia</taxon>
    </lineage>
</organism>
<accession>A0ABZ0WUJ7</accession>
<evidence type="ECO:0000313" key="2">
    <source>
        <dbReference type="Proteomes" id="UP001325479"/>
    </source>
</evidence>
<proteinExistence type="predicted"/>
<gene>
    <name evidence="1" type="ORF">U0042_07595</name>
</gene>
<dbReference type="Proteomes" id="UP001325479">
    <property type="component" value="Chromosome"/>
</dbReference>